<sequence>MLYSGCRSLSQTLPIDMSPLKYPHVHSIKFNLLIPHVDVQGPISRADAAVELQNRTLRIVGRGREIDGIADTTAVTQCCVLRPISYKLRRMWKSRAHHLVFSLFVTLCTFGYGRAVGCVRCRLMAMENGCSGRK</sequence>
<gene>
    <name evidence="2" type="ORF">M421DRAFT_214820</name>
</gene>
<dbReference type="GeneID" id="54345902"/>
<dbReference type="RefSeq" id="XP_033446613.1">
    <property type="nucleotide sequence ID" value="XM_033588255.1"/>
</dbReference>
<proteinExistence type="predicted"/>
<feature type="transmembrane region" description="Helical" evidence="1">
    <location>
        <begin position="96"/>
        <end position="113"/>
    </location>
</feature>
<reference evidence="2" key="1">
    <citation type="journal article" date="2020" name="Stud. Mycol.">
        <title>101 Dothideomycetes genomes: a test case for predicting lifestyles and emergence of pathogens.</title>
        <authorList>
            <person name="Haridas S."/>
            <person name="Albert R."/>
            <person name="Binder M."/>
            <person name="Bloem J."/>
            <person name="Labutti K."/>
            <person name="Salamov A."/>
            <person name="Andreopoulos B."/>
            <person name="Baker S."/>
            <person name="Barry K."/>
            <person name="Bills G."/>
            <person name="Bluhm B."/>
            <person name="Cannon C."/>
            <person name="Castanera R."/>
            <person name="Culley D."/>
            <person name="Daum C."/>
            <person name="Ezra D."/>
            <person name="Gonzalez J."/>
            <person name="Henrissat B."/>
            <person name="Kuo A."/>
            <person name="Liang C."/>
            <person name="Lipzen A."/>
            <person name="Lutzoni F."/>
            <person name="Magnuson J."/>
            <person name="Mondo S."/>
            <person name="Nolan M."/>
            <person name="Ohm R."/>
            <person name="Pangilinan J."/>
            <person name="Park H.-J."/>
            <person name="Ramirez L."/>
            <person name="Alfaro M."/>
            <person name="Sun H."/>
            <person name="Tritt A."/>
            <person name="Yoshinaga Y."/>
            <person name="Zwiers L.-H."/>
            <person name="Turgeon B."/>
            <person name="Goodwin S."/>
            <person name="Spatafora J."/>
            <person name="Crous P."/>
            <person name="Grigoriev I."/>
        </authorList>
    </citation>
    <scope>NUCLEOTIDE SEQUENCE</scope>
    <source>
        <strain evidence="2">CBS 183.55</strain>
    </source>
</reference>
<organism evidence="2 3">
    <name type="scientific">Didymella exigua CBS 183.55</name>
    <dbReference type="NCBI Taxonomy" id="1150837"/>
    <lineage>
        <taxon>Eukaryota</taxon>
        <taxon>Fungi</taxon>
        <taxon>Dikarya</taxon>
        <taxon>Ascomycota</taxon>
        <taxon>Pezizomycotina</taxon>
        <taxon>Dothideomycetes</taxon>
        <taxon>Pleosporomycetidae</taxon>
        <taxon>Pleosporales</taxon>
        <taxon>Pleosporineae</taxon>
        <taxon>Didymellaceae</taxon>
        <taxon>Didymella</taxon>
    </lineage>
</organism>
<name>A0A6A5RDL8_9PLEO</name>
<keyword evidence="1" id="KW-0472">Membrane</keyword>
<accession>A0A6A5RDL8</accession>
<keyword evidence="1" id="KW-0812">Transmembrane</keyword>
<dbReference type="AlphaFoldDB" id="A0A6A5RDL8"/>
<evidence type="ECO:0000313" key="3">
    <source>
        <dbReference type="Proteomes" id="UP000800082"/>
    </source>
</evidence>
<dbReference type="Proteomes" id="UP000800082">
    <property type="component" value="Unassembled WGS sequence"/>
</dbReference>
<evidence type="ECO:0000313" key="2">
    <source>
        <dbReference type="EMBL" id="KAF1926361.1"/>
    </source>
</evidence>
<protein>
    <submittedName>
        <fullName evidence="2">Uncharacterized protein</fullName>
    </submittedName>
</protein>
<evidence type="ECO:0000256" key="1">
    <source>
        <dbReference type="SAM" id="Phobius"/>
    </source>
</evidence>
<dbReference type="EMBL" id="ML978977">
    <property type="protein sequence ID" value="KAF1926361.1"/>
    <property type="molecule type" value="Genomic_DNA"/>
</dbReference>
<keyword evidence="3" id="KW-1185">Reference proteome</keyword>
<keyword evidence="1" id="KW-1133">Transmembrane helix</keyword>